<dbReference type="RefSeq" id="WP_165095318.1">
    <property type="nucleotide sequence ID" value="NZ_CP049056.1"/>
</dbReference>
<protein>
    <submittedName>
        <fullName evidence="2">Cupin domain-containing protein</fullName>
    </submittedName>
</protein>
<dbReference type="InterPro" id="IPR039935">
    <property type="entry name" value="YML079W-like"/>
</dbReference>
<dbReference type="SUPFAM" id="SSF51182">
    <property type="entry name" value="RmlC-like cupins"/>
    <property type="match status" value="1"/>
</dbReference>
<name>A0A7L5BYJ7_9RHOB</name>
<reference evidence="2 3" key="1">
    <citation type="submission" date="2020-02" db="EMBL/GenBank/DDBJ databases">
        <title>complete genome sequence of Rhodobacteraceae bacterium.</title>
        <authorList>
            <person name="Park J."/>
            <person name="Kim Y.-S."/>
            <person name="Kim K.-H."/>
        </authorList>
    </citation>
    <scope>NUCLEOTIDE SEQUENCE [LARGE SCALE GENOMIC DNA]</scope>
    <source>
        <strain evidence="2 3">RR4-56</strain>
    </source>
</reference>
<dbReference type="CDD" id="cd06121">
    <property type="entry name" value="cupin_YML079wp"/>
    <property type="match status" value="1"/>
</dbReference>
<sequence length="146" mass="16123">MASAKEIIRTLHLAPHPEGGWYRETWRAPAPAGRRSAGTAIYYLLEAHQYSHWHRVDAAEIWLWHMGAPLALTVSADGHDAEATLLGPELTQGQRQQVVVPADTWQTAASLGRFTLVSCVVTPGFEFSGFELAPADWRPQPRPSEA</sequence>
<dbReference type="Proteomes" id="UP000503336">
    <property type="component" value="Chromosome"/>
</dbReference>
<proteinExistence type="predicted"/>
<accession>A0A7L5BYJ7</accession>
<dbReference type="Gene3D" id="2.60.120.10">
    <property type="entry name" value="Jelly Rolls"/>
    <property type="match status" value="1"/>
</dbReference>
<dbReference type="AlphaFoldDB" id="A0A7L5BYJ7"/>
<evidence type="ECO:0000313" key="3">
    <source>
        <dbReference type="Proteomes" id="UP000503336"/>
    </source>
</evidence>
<evidence type="ECO:0000313" key="2">
    <source>
        <dbReference type="EMBL" id="QIE54679.1"/>
    </source>
</evidence>
<evidence type="ECO:0000259" key="1">
    <source>
        <dbReference type="Pfam" id="PF06172"/>
    </source>
</evidence>
<organism evidence="2 3">
    <name type="scientific">Pikeienuella piscinae</name>
    <dbReference type="NCBI Taxonomy" id="2748098"/>
    <lineage>
        <taxon>Bacteria</taxon>
        <taxon>Pseudomonadati</taxon>
        <taxon>Pseudomonadota</taxon>
        <taxon>Alphaproteobacteria</taxon>
        <taxon>Rhodobacterales</taxon>
        <taxon>Paracoccaceae</taxon>
        <taxon>Pikeienuella</taxon>
    </lineage>
</organism>
<dbReference type="InterPro" id="IPR009327">
    <property type="entry name" value="Cupin_DUF985"/>
</dbReference>
<keyword evidence="3" id="KW-1185">Reference proteome</keyword>
<dbReference type="InterPro" id="IPR014710">
    <property type="entry name" value="RmlC-like_jellyroll"/>
</dbReference>
<dbReference type="InterPro" id="IPR011051">
    <property type="entry name" value="RmlC_Cupin_sf"/>
</dbReference>
<dbReference type="PANTHER" id="PTHR33387">
    <property type="entry name" value="RMLC-LIKE JELLY ROLL FOLD PROTEIN"/>
    <property type="match status" value="1"/>
</dbReference>
<dbReference type="PANTHER" id="PTHR33387:SF3">
    <property type="entry name" value="DUF985 DOMAIN-CONTAINING PROTEIN"/>
    <property type="match status" value="1"/>
</dbReference>
<feature type="domain" description="DUF985" evidence="1">
    <location>
        <begin position="5"/>
        <end position="133"/>
    </location>
</feature>
<dbReference type="KEGG" id="hdh:G5B40_04025"/>
<gene>
    <name evidence="2" type="ORF">G5B40_04025</name>
</gene>
<dbReference type="Pfam" id="PF06172">
    <property type="entry name" value="Cupin_5"/>
    <property type="match status" value="1"/>
</dbReference>
<dbReference type="EMBL" id="CP049056">
    <property type="protein sequence ID" value="QIE54679.1"/>
    <property type="molecule type" value="Genomic_DNA"/>
</dbReference>